<dbReference type="PROSITE" id="PS51820">
    <property type="entry name" value="PA14"/>
    <property type="match status" value="1"/>
</dbReference>
<comment type="caution">
    <text evidence="6">The sequence shown here is derived from an EMBL/GenBank/DDBJ whole genome shotgun (WGS) entry which is preliminary data.</text>
</comment>
<dbReference type="SUPFAM" id="SSF49265">
    <property type="entry name" value="Fibronectin type III"/>
    <property type="match status" value="2"/>
</dbReference>
<organism evidence="6 7">
    <name type="scientific">Streptomyces ipomoeae</name>
    <dbReference type="NCBI Taxonomy" id="103232"/>
    <lineage>
        <taxon>Bacteria</taxon>
        <taxon>Bacillati</taxon>
        <taxon>Actinomycetota</taxon>
        <taxon>Actinomycetes</taxon>
        <taxon>Kitasatosporales</taxon>
        <taxon>Streptomycetaceae</taxon>
        <taxon>Streptomyces</taxon>
    </lineage>
</organism>
<accession>A0AAE8W9Y3</accession>
<evidence type="ECO:0000259" key="4">
    <source>
        <dbReference type="PROSITE" id="PS50853"/>
    </source>
</evidence>
<sequence>MSKVIRGRATHAALLVVAVSAAGLAFPATAAAAGCATGEWTAKYYANTSFSGTPKKTVCDKAISENYGTGDPAGVTLPKNNFGVRWSVTRDFGSGGPFSFKASAQDGIRVYLDGTRKINIWGDASSTRSKTVNVTIPKGKHTIRVDFAAFTGKADVAFSYAPRTSASVDKVKPLSPTGLTATYDAGTSKTALSWKKNAELDLAGYRVYRSGKLVSGSAPLTKPAFTDSTPATGSTYGYTVKAVDKAGNVSAASATVNITSVDRTAPAVPSGVVVTYSEFGGYSTVKWNAVAASDLAGYEVYYRQSDGDAWTKVGGSTPVTGTSLTDFGGTGSFTYAVVAVDKAGNASAHSATAVASPQLPLLTPIGLKATKTAAGVQLTWTANPVRGTSYNVYRTNENPTQTTRWTKLGTVSGPAPSFADTAPVTGEPNTYVVTATDGVGNEGEASGFVTVVPE</sequence>
<dbReference type="SMART" id="SM00758">
    <property type="entry name" value="PA14"/>
    <property type="match status" value="1"/>
</dbReference>
<dbReference type="RefSeq" id="WP_141580305.1">
    <property type="nucleotide sequence ID" value="NZ_SPAZ01000009.1"/>
</dbReference>
<dbReference type="PROSITE" id="PS51257">
    <property type="entry name" value="PROKAR_LIPOPROTEIN"/>
    <property type="match status" value="1"/>
</dbReference>
<dbReference type="Pfam" id="PF07691">
    <property type="entry name" value="PA14"/>
    <property type="match status" value="1"/>
</dbReference>
<evidence type="ECO:0000313" key="7">
    <source>
        <dbReference type="Proteomes" id="UP000318720"/>
    </source>
</evidence>
<evidence type="ECO:0000256" key="2">
    <source>
        <dbReference type="ARBA" id="ARBA00023326"/>
    </source>
</evidence>
<keyword evidence="3" id="KW-0732">Signal</keyword>
<dbReference type="Gene3D" id="2.60.120.380">
    <property type="match status" value="1"/>
</dbReference>
<feature type="domain" description="Fibronectin type-III" evidence="4">
    <location>
        <begin position="268"/>
        <end position="360"/>
    </location>
</feature>
<keyword evidence="2" id="KW-0119">Carbohydrate metabolism</keyword>
<dbReference type="InterPro" id="IPR037524">
    <property type="entry name" value="PA14/GLEYA"/>
</dbReference>
<name>A0AAE8W9Y3_9ACTN</name>
<evidence type="ECO:0000256" key="1">
    <source>
        <dbReference type="ARBA" id="ARBA00023295"/>
    </source>
</evidence>
<dbReference type="SUPFAM" id="SSF56988">
    <property type="entry name" value="Anthrax protective antigen"/>
    <property type="match status" value="1"/>
</dbReference>
<keyword evidence="1" id="KW-0326">Glycosidase</keyword>
<dbReference type="InterPro" id="IPR011658">
    <property type="entry name" value="PA14_dom"/>
</dbReference>
<keyword evidence="2" id="KW-0624">Polysaccharide degradation</keyword>
<dbReference type="InterPro" id="IPR036116">
    <property type="entry name" value="FN3_sf"/>
</dbReference>
<keyword evidence="1" id="KW-0378">Hydrolase</keyword>
<protein>
    <submittedName>
        <fullName evidence="6">Cellulose 1,4-beta-cellobiosidase</fullName>
    </submittedName>
</protein>
<evidence type="ECO:0000313" key="6">
    <source>
        <dbReference type="EMBL" id="TQE40088.1"/>
    </source>
</evidence>
<dbReference type="AlphaFoldDB" id="A0AAE8W9Y3"/>
<feature type="chain" id="PRO_5042147178" evidence="3">
    <location>
        <begin position="31"/>
        <end position="454"/>
    </location>
</feature>
<dbReference type="Gene3D" id="2.60.40.10">
    <property type="entry name" value="Immunoglobulins"/>
    <property type="match status" value="3"/>
</dbReference>
<gene>
    <name evidence="6" type="ORF">Sipo8835_00700</name>
</gene>
<reference evidence="6 7" key="1">
    <citation type="submission" date="2019-03" db="EMBL/GenBank/DDBJ databases">
        <title>Comparative genomic analyses of the sweetpotato soil rot pathogen, Streptomyces ipomoeae.</title>
        <authorList>
            <person name="Ruschel Soares N."/>
            <person name="Badger J.H."/>
            <person name="Huguet-Tapia J.C."/>
            <person name="Clark C.A."/>
            <person name="Pettis G.S."/>
        </authorList>
    </citation>
    <scope>NUCLEOTIDE SEQUENCE [LARGE SCALE GENOMIC DNA]</scope>
    <source>
        <strain evidence="6 7">88-35</strain>
    </source>
</reference>
<evidence type="ECO:0000259" key="5">
    <source>
        <dbReference type="PROSITE" id="PS51820"/>
    </source>
</evidence>
<feature type="domain" description="PA14" evidence="5">
    <location>
        <begin position="35"/>
        <end position="178"/>
    </location>
</feature>
<dbReference type="InterPro" id="IPR013783">
    <property type="entry name" value="Ig-like_fold"/>
</dbReference>
<dbReference type="GO" id="GO:0000272">
    <property type="term" value="P:polysaccharide catabolic process"/>
    <property type="evidence" value="ECO:0007669"/>
    <property type="project" value="UniProtKB-KW"/>
</dbReference>
<evidence type="ECO:0000256" key="3">
    <source>
        <dbReference type="SAM" id="SignalP"/>
    </source>
</evidence>
<dbReference type="EMBL" id="SPAZ01000009">
    <property type="protein sequence ID" value="TQE40088.1"/>
    <property type="molecule type" value="Genomic_DNA"/>
</dbReference>
<feature type="signal peptide" evidence="3">
    <location>
        <begin position="1"/>
        <end position="30"/>
    </location>
</feature>
<dbReference type="PROSITE" id="PS50853">
    <property type="entry name" value="FN3"/>
    <property type="match status" value="1"/>
</dbReference>
<proteinExistence type="predicted"/>
<dbReference type="Proteomes" id="UP000318720">
    <property type="component" value="Unassembled WGS sequence"/>
</dbReference>
<dbReference type="InterPro" id="IPR003961">
    <property type="entry name" value="FN3_dom"/>
</dbReference>
<dbReference type="GO" id="GO:0016798">
    <property type="term" value="F:hydrolase activity, acting on glycosyl bonds"/>
    <property type="evidence" value="ECO:0007669"/>
    <property type="project" value="UniProtKB-KW"/>
</dbReference>